<name>A0A8T2NGY1_9TELE</name>
<dbReference type="Proteomes" id="UP000824540">
    <property type="component" value="Unassembled WGS sequence"/>
</dbReference>
<organism evidence="1 2">
    <name type="scientific">Albula glossodonta</name>
    <name type="common">roundjaw bonefish</name>
    <dbReference type="NCBI Taxonomy" id="121402"/>
    <lineage>
        <taxon>Eukaryota</taxon>
        <taxon>Metazoa</taxon>
        <taxon>Chordata</taxon>
        <taxon>Craniata</taxon>
        <taxon>Vertebrata</taxon>
        <taxon>Euteleostomi</taxon>
        <taxon>Actinopterygii</taxon>
        <taxon>Neopterygii</taxon>
        <taxon>Teleostei</taxon>
        <taxon>Albuliformes</taxon>
        <taxon>Albulidae</taxon>
        <taxon>Albula</taxon>
    </lineage>
</organism>
<evidence type="ECO:0000313" key="1">
    <source>
        <dbReference type="EMBL" id="KAG9336942.1"/>
    </source>
</evidence>
<dbReference type="AlphaFoldDB" id="A0A8T2NGY1"/>
<accession>A0A8T2NGY1</accession>
<sequence length="106" mass="12023">MSGSAAYTYRNAEENISHRFLPERFCHAVRLPWKPAQCLSVRRHRRVQTAMLLQDALCLSPLLSVSLCHSFTRHPLRAKTPPLPPTPNLTLTFHLSGFPQTPPPQL</sequence>
<proteinExistence type="predicted"/>
<protein>
    <submittedName>
        <fullName evidence="1">Uncharacterized protein</fullName>
    </submittedName>
</protein>
<evidence type="ECO:0000313" key="2">
    <source>
        <dbReference type="Proteomes" id="UP000824540"/>
    </source>
</evidence>
<keyword evidence="2" id="KW-1185">Reference proteome</keyword>
<dbReference type="EMBL" id="JAFBMS010000099">
    <property type="protein sequence ID" value="KAG9336942.1"/>
    <property type="molecule type" value="Genomic_DNA"/>
</dbReference>
<gene>
    <name evidence="1" type="ORF">JZ751_029957</name>
</gene>
<reference evidence="1" key="1">
    <citation type="thesis" date="2021" institute="BYU ScholarsArchive" country="Provo, UT, USA">
        <title>Applications of and Algorithms for Genome Assembly and Genomic Analyses with an Emphasis on Marine Teleosts.</title>
        <authorList>
            <person name="Pickett B.D."/>
        </authorList>
    </citation>
    <scope>NUCLEOTIDE SEQUENCE</scope>
    <source>
        <strain evidence="1">HI-2016</strain>
    </source>
</reference>
<comment type="caution">
    <text evidence="1">The sequence shown here is derived from an EMBL/GenBank/DDBJ whole genome shotgun (WGS) entry which is preliminary data.</text>
</comment>